<sequence length="276" mass="30909">MTIFTERKIDCHNHIFDPAGFPYQPDTPYAPSGHEITTAEYFHQVLDAYGVSHALIVGPNSAYGEDDNRALIDAIARSNERFKGMAVVSKDVTDATLAGFEAQGIVGVTFNVAYYGPEHFAHAAELMERLHRFGLLAQIQTQGEQILAFADVLFNTSATVVIDHCGRPDLNQGLDSEAFKMLEEIGRAGRHFIKLSGMAKFSEQAYPFADTKPYVEALFAAYGEDRVLWGSDWPFLMAPQRMDYGTLLTLAKSWFPDTAQREKYLWKNASRLYGFD</sequence>
<gene>
    <name evidence="2" type="ORF">ACFQ45_14315</name>
</gene>
<dbReference type="SUPFAM" id="SSF51556">
    <property type="entry name" value="Metallo-dependent hydrolases"/>
    <property type="match status" value="1"/>
</dbReference>
<evidence type="ECO:0000313" key="2">
    <source>
        <dbReference type="EMBL" id="MFD1384542.1"/>
    </source>
</evidence>
<protein>
    <submittedName>
        <fullName evidence="2">Amidohydrolase family protein</fullName>
    </submittedName>
</protein>
<proteinExistence type="predicted"/>
<organism evidence="2 3">
    <name type="scientific">Rhodanobacter aciditrophus</name>
    <dbReference type="NCBI Taxonomy" id="1623218"/>
    <lineage>
        <taxon>Bacteria</taxon>
        <taxon>Pseudomonadati</taxon>
        <taxon>Pseudomonadota</taxon>
        <taxon>Gammaproteobacteria</taxon>
        <taxon>Lysobacterales</taxon>
        <taxon>Rhodanobacteraceae</taxon>
        <taxon>Rhodanobacter</taxon>
    </lineage>
</organism>
<keyword evidence="3" id="KW-1185">Reference proteome</keyword>
<dbReference type="InterPro" id="IPR032466">
    <property type="entry name" value="Metal_Hydrolase"/>
</dbReference>
<dbReference type="Pfam" id="PF04909">
    <property type="entry name" value="Amidohydro_2"/>
    <property type="match status" value="1"/>
</dbReference>
<evidence type="ECO:0000259" key="1">
    <source>
        <dbReference type="Pfam" id="PF04909"/>
    </source>
</evidence>
<dbReference type="InterPro" id="IPR006680">
    <property type="entry name" value="Amidohydro-rel"/>
</dbReference>
<dbReference type="RefSeq" id="WP_377368864.1">
    <property type="nucleotide sequence ID" value="NZ_JBHTMN010000016.1"/>
</dbReference>
<evidence type="ECO:0000313" key="3">
    <source>
        <dbReference type="Proteomes" id="UP001597059"/>
    </source>
</evidence>
<comment type="caution">
    <text evidence="2">The sequence shown here is derived from an EMBL/GenBank/DDBJ whole genome shotgun (WGS) entry which is preliminary data.</text>
</comment>
<accession>A0ABW4B2T2</accession>
<dbReference type="Proteomes" id="UP001597059">
    <property type="component" value="Unassembled WGS sequence"/>
</dbReference>
<dbReference type="InterPro" id="IPR052358">
    <property type="entry name" value="Aro_Compnd_Degr_Hydrolases"/>
</dbReference>
<dbReference type="PANTHER" id="PTHR35563">
    <property type="entry name" value="BARREL METAL-DEPENDENT HYDROLASE, PUTATIVE (AFU_ORTHOLOGUE AFUA_1G16240)-RELATED"/>
    <property type="match status" value="1"/>
</dbReference>
<feature type="domain" description="Amidohydrolase-related" evidence="1">
    <location>
        <begin position="9"/>
        <end position="275"/>
    </location>
</feature>
<name>A0ABW4B2T2_9GAMM</name>
<dbReference type="Gene3D" id="3.20.20.140">
    <property type="entry name" value="Metal-dependent hydrolases"/>
    <property type="match status" value="1"/>
</dbReference>
<reference evidence="3" key="1">
    <citation type="journal article" date="2019" name="Int. J. Syst. Evol. Microbiol.">
        <title>The Global Catalogue of Microorganisms (GCM) 10K type strain sequencing project: providing services to taxonomists for standard genome sequencing and annotation.</title>
        <authorList>
            <consortium name="The Broad Institute Genomics Platform"/>
            <consortium name="The Broad Institute Genome Sequencing Center for Infectious Disease"/>
            <person name="Wu L."/>
            <person name="Ma J."/>
        </authorList>
    </citation>
    <scope>NUCLEOTIDE SEQUENCE [LARGE SCALE GENOMIC DNA]</scope>
    <source>
        <strain evidence="3">JCM 30774</strain>
    </source>
</reference>
<dbReference type="EMBL" id="JBHTMN010000016">
    <property type="protein sequence ID" value="MFD1384542.1"/>
    <property type="molecule type" value="Genomic_DNA"/>
</dbReference>
<dbReference type="PANTHER" id="PTHR35563:SF2">
    <property type="entry name" value="BARREL METAL-DEPENDENT HYDROLASE, PUTATIVE (AFU_ORTHOLOGUE AFUA_1G16240)-RELATED"/>
    <property type="match status" value="1"/>
</dbReference>